<evidence type="ECO:0000313" key="11">
    <source>
        <dbReference type="EMBL" id="SFL78386.1"/>
    </source>
</evidence>
<evidence type="ECO:0000256" key="3">
    <source>
        <dbReference type="ARBA" id="ARBA00022692"/>
    </source>
</evidence>
<dbReference type="PROSITE" id="PS50887">
    <property type="entry name" value="GGDEF"/>
    <property type="match status" value="1"/>
</dbReference>
<dbReference type="InterPro" id="IPR001633">
    <property type="entry name" value="EAL_dom"/>
</dbReference>
<dbReference type="CDD" id="cd01949">
    <property type="entry name" value="GGDEF"/>
    <property type="match status" value="1"/>
</dbReference>
<dbReference type="OrthoDB" id="9813903at2"/>
<dbReference type="PANTHER" id="PTHR44757">
    <property type="entry name" value="DIGUANYLATE CYCLASE DGCP"/>
    <property type="match status" value="1"/>
</dbReference>
<dbReference type="SMART" id="SM00052">
    <property type="entry name" value="EAL"/>
    <property type="match status" value="1"/>
</dbReference>
<dbReference type="PROSITE" id="PS50113">
    <property type="entry name" value="PAC"/>
    <property type="match status" value="1"/>
</dbReference>
<feature type="domain" description="GGDEF" evidence="10">
    <location>
        <begin position="629"/>
        <end position="762"/>
    </location>
</feature>
<dbReference type="CDD" id="cd12914">
    <property type="entry name" value="PDC1_DGC_like"/>
    <property type="match status" value="1"/>
</dbReference>
<dbReference type="Proteomes" id="UP000199470">
    <property type="component" value="Unassembled WGS sequence"/>
</dbReference>
<dbReference type="Pfam" id="PF08448">
    <property type="entry name" value="PAS_4"/>
    <property type="match status" value="1"/>
</dbReference>
<feature type="domain" description="PAS" evidence="7">
    <location>
        <begin position="472"/>
        <end position="517"/>
    </location>
</feature>
<keyword evidence="2" id="KW-1003">Cell membrane</keyword>
<dbReference type="Pfam" id="PF00563">
    <property type="entry name" value="EAL"/>
    <property type="match status" value="1"/>
</dbReference>
<dbReference type="SMART" id="SM00091">
    <property type="entry name" value="PAS"/>
    <property type="match status" value="2"/>
</dbReference>
<dbReference type="FunFam" id="3.30.70.270:FF:000001">
    <property type="entry name" value="Diguanylate cyclase domain protein"/>
    <property type="match status" value="1"/>
</dbReference>
<keyword evidence="4 6" id="KW-1133">Transmembrane helix</keyword>
<dbReference type="PROSITE" id="PS50112">
    <property type="entry name" value="PAS"/>
    <property type="match status" value="1"/>
</dbReference>
<dbReference type="InterPro" id="IPR043128">
    <property type="entry name" value="Rev_trsase/Diguanyl_cyclase"/>
</dbReference>
<proteinExistence type="predicted"/>
<sequence length="1041" mass="116688">MSVPHYFSLKHFPRSKAYLRFRRRLCAGLLLMALLTIAVVSLQLRASNVERDHAARQQTQNFVQAMEAHVLNTIQFVDLSLQGYSNAIKMLPLEQSSSPHAMATLLSPRSSSFSRDFWLSFIDAKGQGVASSNKLSVAGTNYADRDYFQAHIKPGGSPGLFVGGPAIGKVSKERLFFLSRRVEDANGQLLGVIVAPLNVIYFGKVFEKSRFSPDVSISLVHSNGKVIARAPNFEESFNFDLSRTALFQNVAKGKHGTYQTVSSIDGQSRIFSFRVLDGLPLIVVVGSSDEESKRVFDNNVLFAGAGVLLLLLLMLAGGHFALRSYAKLEERELRYRLLYASSRDTEQKLSVSEQRLRLVADNLPVMIAYIDKDLRYEFTNRKFDTVFEIPYQSGPGRKVVDVVSPAIFKQAEQHLHDVLGGKFVYFERLVSGPAGERWDGVSYVPDVQPDGTVSGLFLMVEDITERKKNEESTKLAALMYQNSAEGMLVTDAEGRILSVNPAFSQISGYAEREVLGRRAYELTSGKQDLSFFTQVRQAVGRTGHWAGEIWHQHKNGEHYLVSLRFNTVFDEQGQVFRMVALFTDITKKKASEELIWKQANFDALTGLPNRRMFHEHLRLEMKKTDRSHLPMALVFIDLDHFKEINDTLGHDKGDMLLKQVAERLGQCVRGTDIVARLGGDEFTVILSELHNSSDVARIAQEILKKMAAPFSLNDDIAHISSSIGITLYPDDGDTAETLMKNADQAMYAAKQQGRNRYNYFAPFMQEATRVRMALGNEMREAVEREELRIVFQPIIELASGRICKAEALVRWQHPQRGLMSPHEFIAIAEHTGAIVGIGDWVFRQAAREAKRLQQMALPEFQICVNKSAWQFRDDGSNYQEWLDFLAELDLQAHNIIIEVTEDLLLDPASAIADKFKAFRAANMQVSLDDFGTGYCSVAFLKRYDIDYIKIDPSFVSNLAEGTDGITLCGAIIAMAHKLGIQVIAEGIETPQQMQALQSVGCDFGQGYLFSKPISGLELEKSIKNQYAPVDKSLDIHRTTCE</sequence>
<dbReference type="Gene3D" id="3.30.70.270">
    <property type="match status" value="1"/>
</dbReference>
<dbReference type="CDD" id="cd12915">
    <property type="entry name" value="PDC2_DGC_like"/>
    <property type="match status" value="1"/>
</dbReference>
<dbReference type="Gene3D" id="3.30.450.20">
    <property type="entry name" value="PAS domain"/>
    <property type="match status" value="4"/>
</dbReference>
<dbReference type="Gene3D" id="3.20.20.450">
    <property type="entry name" value="EAL domain"/>
    <property type="match status" value="1"/>
</dbReference>
<keyword evidence="12" id="KW-1185">Reference proteome</keyword>
<evidence type="ECO:0000256" key="4">
    <source>
        <dbReference type="ARBA" id="ARBA00022989"/>
    </source>
</evidence>
<dbReference type="GO" id="GO:0005886">
    <property type="term" value="C:plasma membrane"/>
    <property type="evidence" value="ECO:0007669"/>
    <property type="project" value="UniProtKB-SubCell"/>
</dbReference>
<protein>
    <submittedName>
        <fullName evidence="11">PAS domain S-box-containing protein/diguanylate cyclase (GGDEF) domain-containing protein</fullName>
    </submittedName>
</protein>
<dbReference type="InterPro" id="IPR035919">
    <property type="entry name" value="EAL_sf"/>
</dbReference>
<dbReference type="EMBL" id="FOTW01000007">
    <property type="protein sequence ID" value="SFL78386.1"/>
    <property type="molecule type" value="Genomic_DNA"/>
</dbReference>
<dbReference type="CDD" id="cd00130">
    <property type="entry name" value="PAS"/>
    <property type="match status" value="1"/>
</dbReference>
<dbReference type="InterPro" id="IPR000160">
    <property type="entry name" value="GGDEF_dom"/>
</dbReference>
<dbReference type="SUPFAM" id="SSF55073">
    <property type="entry name" value="Nucleotide cyclase"/>
    <property type="match status" value="1"/>
</dbReference>
<dbReference type="GO" id="GO:0003824">
    <property type="term" value="F:catalytic activity"/>
    <property type="evidence" value="ECO:0007669"/>
    <property type="project" value="UniProtKB-ARBA"/>
</dbReference>
<dbReference type="NCBIfam" id="TIGR00254">
    <property type="entry name" value="GGDEF"/>
    <property type="match status" value="1"/>
</dbReference>
<evidence type="ECO:0000256" key="6">
    <source>
        <dbReference type="SAM" id="Phobius"/>
    </source>
</evidence>
<dbReference type="InterPro" id="IPR000014">
    <property type="entry name" value="PAS"/>
</dbReference>
<keyword evidence="3 6" id="KW-0812">Transmembrane</keyword>
<dbReference type="AlphaFoldDB" id="A0A1I4KIP4"/>
<evidence type="ECO:0000256" key="2">
    <source>
        <dbReference type="ARBA" id="ARBA00022475"/>
    </source>
</evidence>
<feature type="domain" description="EAL" evidence="9">
    <location>
        <begin position="771"/>
        <end position="1026"/>
    </location>
</feature>
<evidence type="ECO:0000313" key="12">
    <source>
        <dbReference type="Proteomes" id="UP000199470"/>
    </source>
</evidence>
<evidence type="ECO:0000259" key="10">
    <source>
        <dbReference type="PROSITE" id="PS50887"/>
    </source>
</evidence>
<feature type="transmembrane region" description="Helical" evidence="6">
    <location>
        <begin position="300"/>
        <end position="322"/>
    </location>
</feature>
<dbReference type="STRING" id="758825.SAMN02982985_01525"/>
<dbReference type="Pfam" id="PF00990">
    <property type="entry name" value="GGDEF"/>
    <property type="match status" value="1"/>
</dbReference>
<evidence type="ECO:0000259" key="7">
    <source>
        <dbReference type="PROSITE" id="PS50112"/>
    </source>
</evidence>
<accession>A0A1I4KIP4</accession>
<dbReference type="InterPro" id="IPR052155">
    <property type="entry name" value="Biofilm_reg_signaling"/>
</dbReference>
<keyword evidence="5 6" id="KW-0472">Membrane</keyword>
<evidence type="ECO:0000256" key="1">
    <source>
        <dbReference type="ARBA" id="ARBA00004651"/>
    </source>
</evidence>
<name>A0A1I4KIP4_9BURK</name>
<comment type="subcellular location">
    <subcellularLocation>
        <location evidence="1">Cell membrane</location>
        <topology evidence="1">Multi-pass membrane protein</topology>
    </subcellularLocation>
</comment>
<dbReference type="SMART" id="SM00267">
    <property type="entry name" value="GGDEF"/>
    <property type="match status" value="1"/>
</dbReference>
<dbReference type="InterPro" id="IPR035965">
    <property type="entry name" value="PAS-like_dom_sf"/>
</dbReference>
<evidence type="ECO:0000256" key="5">
    <source>
        <dbReference type="ARBA" id="ARBA00023136"/>
    </source>
</evidence>
<dbReference type="Pfam" id="PF13426">
    <property type="entry name" value="PAS_9"/>
    <property type="match status" value="1"/>
</dbReference>
<dbReference type="SUPFAM" id="SSF55785">
    <property type="entry name" value="PYP-like sensor domain (PAS domain)"/>
    <property type="match status" value="2"/>
</dbReference>
<dbReference type="InterPro" id="IPR000700">
    <property type="entry name" value="PAS-assoc_C"/>
</dbReference>
<evidence type="ECO:0000259" key="8">
    <source>
        <dbReference type="PROSITE" id="PS50113"/>
    </source>
</evidence>
<gene>
    <name evidence="11" type="ORF">SAMN02982985_01525</name>
</gene>
<dbReference type="PROSITE" id="PS50883">
    <property type="entry name" value="EAL"/>
    <property type="match status" value="1"/>
</dbReference>
<dbReference type="InterPro" id="IPR013656">
    <property type="entry name" value="PAS_4"/>
</dbReference>
<dbReference type="CDD" id="cd01948">
    <property type="entry name" value="EAL"/>
    <property type="match status" value="1"/>
</dbReference>
<dbReference type="InterPro" id="IPR033479">
    <property type="entry name" value="dCache_1"/>
</dbReference>
<dbReference type="SUPFAM" id="SSF141868">
    <property type="entry name" value="EAL domain-like"/>
    <property type="match status" value="1"/>
</dbReference>
<feature type="domain" description="PAC" evidence="8">
    <location>
        <begin position="545"/>
        <end position="597"/>
    </location>
</feature>
<organism evidence="11 12">
    <name type="scientific">Rugamonas rubra</name>
    <dbReference type="NCBI Taxonomy" id="758825"/>
    <lineage>
        <taxon>Bacteria</taxon>
        <taxon>Pseudomonadati</taxon>
        <taxon>Pseudomonadota</taxon>
        <taxon>Betaproteobacteria</taxon>
        <taxon>Burkholderiales</taxon>
        <taxon>Oxalobacteraceae</taxon>
        <taxon>Telluria group</taxon>
        <taxon>Rugamonas</taxon>
    </lineage>
</organism>
<dbReference type="InterPro" id="IPR029787">
    <property type="entry name" value="Nucleotide_cyclase"/>
</dbReference>
<reference evidence="11 12" key="1">
    <citation type="submission" date="2016-10" db="EMBL/GenBank/DDBJ databases">
        <authorList>
            <person name="de Groot N.N."/>
        </authorList>
    </citation>
    <scope>NUCLEOTIDE SEQUENCE [LARGE SCALE GENOMIC DNA]</scope>
    <source>
        <strain evidence="11 12">ATCC 43154</strain>
    </source>
</reference>
<dbReference type="NCBIfam" id="TIGR00229">
    <property type="entry name" value="sensory_box"/>
    <property type="match status" value="2"/>
</dbReference>
<evidence type="ECO:0000259" key="9">
    <source>
        <dbReference type="PROSITE" id="PS50883"/>
    </source>
</evidence>
<dbReference type="PANTHER" id="PTHR44757:SF2">
    <property type="entry name" value="BIOFILM ARCHITECTURE MAINTENANCE PROTEIN MBAA"/>
    <property type="match status" value="1"/>
</dbReference>
<dbReference type="Pfam" id="PF02743">
    <property type="entry name" value="dCache_1"/>
    <property type="match status" value="1"/>
</dbReference>